<name>A0A6A5Z205_9PLEO</name>
<dbReference type="AlphaFoldDB" id="A0A6A5Z205"/>
<evidence type="ECO:0000313" key="1">
    <source>
        <dbReference type="EMBL" id="KAF2112428.1"/>
    </source>
</evidence>
<organism evidence="1 2">
    <name type="scientific">Lophiotrema nucula</name>
    <dbReference type="NCBI Taxonomy" id="690887"/>
    <lineage>
        <taxon>Eukaryota</taxon>
        <taxon>Fungi</taxon>
        <taxon>Dikarya</taxon>
        <taxon>Ascomycota</taxon>
        <taxon>Pezizomycotina</taxon>
        <taxon>Dothideomycetes</taxon>
        <taxon>Pleosporomycetidae</taxon>
        <taxon>Pleosporales</taxon>
        <taxon>Lophiotremataceae</taxon>
        <taxon>Lophiotrema</taxon>
    </lineage>
</organism>
<dbReference type="Proteomes" id="UP000799770">
    <property type="component" value="Unassembled WGS sequence"/>
</dbReference>
<accession>A0A6A5Z205</accession>
<keyword evidence="2" id="KW-1185">Reference proteome</keyword>
<sequence length="157" mass="16835">MHVNVACVGHWAHVATKLQMYNMRGRSSTVDAGRRVTKAIFLHASALLDQRTAPVATNRKETSKCLGGLAEADLSRKRFRRGSSASHFLYSMAAYNTARHGPSPSGKPRSAARIVDALAFKASSALAEPIHGAQLLNEAAVCLALIHAAGMSRLRLC</sequence>
<evidence type="ECO:0000313" key="2">
    <source>
        <dbReference type="Proteomes" id="UP000799770"/>
    </source>
</evidence>
<gene>
    <name evidence="1" type="ORF">BDV96DRAFT_602335</name>
</gene>
<reference evidence="1" key="1">
    <citation type="journal article" date="2020" name="Stud. Mycol.">
        <title>101 Dothideomycetes genomes: a test case for predicting lifestyles and emergence of pathogens.</title>
        <authorList>
            <person name="Haridas S."/>
            <person name="Albert R."/>
            <person name="Binder M."/>
            <person name="Bloem J."/>
            <person name="Labutti K."/>
            <person name="Salamov A."/>
            <person name="Andreopoulos B."/>
            <person name="Baker S."/>
            <person name="Barry K."/>
            <person name="Bills G."/>
            <person name="Bluhm B."/>
            <person name="Cannon C."/>
            <person name="Castanera R."/>
            <person name="Culley D."/>
            <person name="Daum C."/>
            <person name="Ezra D."/>
            <person name="Gonzalez J."/>
            <person name="Henrissat B."/>
            <person name="Kuo A."/>
            <person name="Liang C."/>
            <person name="Lipzen A."/>
            <person name="Lutzoni F."/>
            <person name="Magnuson J."/>
            <person name="Mondo S."/>
            <person name="Nolan M."/>
            <person name="Ohm R."/>
            <person name="Pangilinan J."/>
            <person name="Park H.-J."/>
            <person name="Ramirez L."/>
            <person name="Alfaro M."/>
            <person name="Sun H."/>
            <person name="Tritt A."/>
            <person name="Yoshinaga Y."/>
            <person name="Zwiers L.-H."/>
            <person name="Turgeon B."/>
            <person name="Goodwin S."/>
            <person name="Spatafora J."/>
            <person name="Crous P."/>
            <person name="Grigoriev I."/>
        </authorList>
    </citation>
    <scope>NUCLEOTIDE SEQUENCE</scope>
    <source>
        <strain evidence="1">CBS 627.86</strain>
    </source>
</reference>
<dbReference type="EMBL" id="ML977331">
    <property type="protein sequence ID" value="KAF2112428.1"/>
    <property type="molecule type" value="Genomic_DNA"/>
</dbReference>
<protein>
    <submittedName>
        <fullName evidence="1">Uncharacterized protein</fullName>
    </submittedName>
</protein>
<proteinExistence type="predicted"/>